<dbReference type="AlphaFoldDB" id="A0A0V0H6N8"/>
<dbReference type="PANTHER" id="PTHR11439:SF516">
    <property type="entry name" value="REVERSE TRANSCRIPTASE TY1_COPIA-TYPE DOMAIN-CONTAINING PROTEIN"/>
    <property type="match status" value="1"/>
</dbReference>
<proteinExistence type="predicted"/>
<dbReference type="CDD" id="cd09272">
    <property type="entry name" value="RNase_HI_RT_Ty1"/>
    <property type="match status" value="1"/>
</dbReference>
<dbReference type="PANTHER" id="PTHR11439">
    <property type="entry name" value="GAG-POL-RELATED RETROTRANSPOSON"/>
    <property type="match status" value="1"/>
</dbReference>
<dbReference type="InterPro" id="IPR043502">
    <property type="entry name" value="DNA/RNA_pol_sf"/>
</dbReference>
<name>A0A0V0H6N8_SOLCH</name>
<dbReference type="EMBL" id="GEDG01024387">
    <property type="protein sequence ID" value="JAP16012.1"/>
    <property type="molecule type" value="Transcribed_RNA"/>
</dbReference>
<sequence length="184" mass="20266">MMSATSDELLKVYCDADWGACVNSRRSITGYLVHYGNSPISWKSKKQATVSRSSAEAEYRAMASSVAEVIWMTGLFKELGVNVKLPVTLFSDSKSALQIAANPVFHERTKHIDIDCHFTREKIQEGLIVTAYLSSSEQPADLFTKGLGRASHTYLMSKLGMKNVFIAPSLRGSVKEIGKCINVP</sequence>
<dbReference type="SUPFAM" id="SSF56672">
    <property type="entry name" value="DNA/RNA polymerases"/>
    <property type="match status" value="1"/>
</dbReference>
<evidence type="ECO:0000313" key="1">
    <source>
        <dbReference type="EMBL" id="JAP16012.1"/>
    </source>
</evidence>
<protein>
    <submittedName>
        <fullName evidence="1">Putative ovule protein</fullName>
    </submittedName>
</protein>
<reference evidence="1" key="1">
    <citation type="submission" date="2015-12" db="EMBL/GenBank/DDBJ databases">
        <title>Gene expression during late stages of embryo sac development: a critical building block for successful pollen-pistil interactions.</title>
        <authorList>
            <person name="Liu Y."/>
            <person name="Joly V."/>
            <person name="Sabar M."/>
            <person name="Matton D.P."/>
        </authorList>
    </citation>
    <scope>NUCLEOTIDE SEQUENCE</scope>
</reference>
<accession>A0A0V0H6N8</accession>
<organism evidence="1">
    <name type="scientific">Solanum chacoense</name>
    <name type="common">Chaco potato</name>
    <dbReference type="NCBI Taxonomy" id="4108"/>
    <lineage>
        <taxon>Eukaryota</taxon>
        <taxon>Viridiplantae</taxon>
        <taxon>Streptophyta</taxon>
        <taxon>Embryophyta</taxon>
        <taxon>Tracheophyta</taxon>
        <taxon>Spermatophyta</taxon>
        <taxon>Magnoliopsida</taxon>
        <taxon>eudicotyledons</taxon>
        <taxon>Gunneridae</taxon>
        <taxon>Pentapetalae</taxon>
        <taxon>asterids</taxon>
        <taxon>lamiids</taxon>
        <taxon>Solanales</taxon>
        <taxon>Solanaceae</taxon>
        <taxon>Solanoideae</taxon>
        <taxon>Solaneae</taxon>
        <taxon>Solanum</taxon>
    </lineage>
</organism>